<dbReference type="EMBL" id="CAMAPF010000014">
    <property type="protein sequence ID" value="CAH9067839.1"/>
    <property type="molecule type" value="Genomic_DNA"/>
</dbReference>
<name>A0AAV0C6C1_9ASTE</name>
<evidence type="ECO:0000256" key="1">
    <source>
        <dbReference type="SAM" id="MobiDB-lite"/>
    </source>
</evidence>
<evidence type="ECO:0000313" key="2">
    <source>
        <dbReference type="EMBL" id="CAH9067839.1"/>
    </source>
</evidence>
<protein>
    <submittedName>
        <fullName evidence="2">Uncharacterized protein</fullName>
    </submittedName>
</protein>
<dbReference type="AlphaFoldDB" id="A0AAV0C6C1"/>
<comment type="caution">
    <text evidence="2">The sequence shown here is derived from an EMBL/GenBank/DDBJ whole genome shotgun (WGS) entry which is preliminary data.</text>
</comment>
<accession>A0AAV0C6C1</accession>
<gene>
    <name evidence="2" type="ORF">CEPIT_LOCUS2644</name>
</gene>
<feature type="compositionally biased region" description="Basic and acidic residues" evidence="1">
    <location>
        <begin position="110"/>
        <end position="121"/>
    </location>
</feature>
<sequence length="121" mass="13132">MESVVDRYKQMAIKDGETEINLDDNELEDVPAEDVAAGFPVIGQVLTDRKVRFSELKEQMLALWRPGKGLVLERKKIGSHLRAGSGVKTSPTGGKAWLLEGSSSSGKSGGADRGHPDLKER</sequence>
<organism evidence="2 3">
    <name type="scientific">Cuscuta epithymum</name>
    <dbReference type="NCBI Taxonomy" id="186058"/>
    <lineage>
        <taxon>Eukaryota</taxon>
        <taxon>Viridiplantae</taxon>
        <taxon>Streptophyta</taxon>
        <taxon>Embryophyta</taxon>
        <taxon>Tracheophyta</taxon>
        <taxon>Spermatophyta</taxon>
        <taxon>Magnoliopsida</taxon>
        <taxon>eudicotyledons</taxon>
        <taxon>Gunneridae</taxon>
        <taxon>Pentapetalae</taxon>
        <taxon>asterids</taxon>
        <taxon>lamiids</taxon>
        <taxon>Solanales</taxon>
        <taxon>Convolvulaceae</taxon>
        <taxon>Cuscuteae</taxon>
        <taxon>Cuscuta</taxon>
        <taxon>Cuscuta subgen. Cuscuta</taxon>
    </lineage>
</organism>
<feature type="region of interest" description="Disordered" evidence="1">
    <location>
        <begin position="81"/>
        <end position="121"/>
    </location>
</feature>
<dbReference type="Proteomes" id="UP001152523">
    <property type="component" value="Unassembled WGS sequence"/>
</dbReference>
<keyword evidence="3" id="KW-1185">Reference proteome</keyword>
<reference evidence="2" key="1">
    <citation type="submission" date="2022-07" db="EMBL/GenBank/DDBJ databases">
        <authorList>
            <person name="Macas J."/>
            <person name="Novak P."/>
            <person name="Neumann P."/>
        </authorList>
    </citation>
    <scope>NUCLEOTIDE SEQUENCE</scope>
</reference>
<evidence type="ECO:0000313" key="3">
    <source>
        <dbReference type="Proteomes" id="UP001152523"/>
    </source>
</evidence>
<proteinExistence type="predicted"/>